<keyword evidence="8" id="KW-1185">Reference proteome</keyword>
<dbReference type="SUPFAM" id="SSF88659">
    <property type="entry name" value="Sigma3 and sigma4 domains of RNA polymerase sigma factors"/>
    <property type="match status" value="1"/>
</dbReference>
<keyword evidence="3" id="KW-0731">Sigma factor</keyword>
<evidence type="ECO:0000256" key="3">
    <source>
        <dbReference type="ARBA" id="ARBA00023082"/>
    </source>
</evidence>
<dbReference type="PANTHER" id="PTHR43133:SF46">
    <property type="entry name" value="RNA POLYMERASE SIGMA-70 FACTOR ECF SUBFAMILY"/>
    <property type="match status" value="1"/>
</dbReference>
<comment type="similarity">
    <text evidence="1">Belongs to the sigma-70 factor family. ECF subfamily.</text>
</comment>
<keyword evidence="2" id="KW-0805">Transcription regulation</keyword>
<keyword evidence="4" id="KW-0804">Transcription</keyword>
<dbReference type="SUPFAM" id="SSF88946">
    <property type="entry name" value="Sigma2 domain of RNA polymerase sigma factors"/>
    <property type="match status" value="1"/>
</dbReference>
<dbReference type="CDD" id="cd06171">
    <property type="entry name" value="Sigma70_r4"/>
    <property type="match status" value="1"/>
</dbReference>
<name>A0ABU5QCQ0_9BACT</name>
<dbReference type="PANTHER" id="PTHR43133">
    <property type="entry name" value="RNA POLYMERASE ECF-TYPE SIGMA FACTO"/>
    <property type="match status" value="1"/>
</dbReference>
<organism evidence="7 8">
    <name type="scientific">Arcicella rigui</name>
    <dbReference type="NCBI Taxonomy" id="797020"/>
    <lineage>
        <taxon>Bacteria</taxon>
        <taxon>Pseudomonadati</taxon>
        <taxon>Bacteroidota</taxon>
        <taxon>Cytophagia</taxon>
        <taxon>Cytophagales</taxon>
        <taxon>Flectobacillaceae</taxon>
        <taxon>Arcicella</taxon>
    </lineage>
</organism>
<evidence type="ECO:0000256" key="4">
    <source>
        <dbReference type="ARBA" id="ARBA00023163"/>
    </source>
</evidence>
<dbReference type="InterPro" id="IPR013324">
    <property type="entry name" value="RNA_pol_sigma_r3/r4-like"/>
</dbReference>
<gene>
    <name evidence="7" type="ORF">VB248_15850</name>
</gene>
<evidence type="ECO:0000313" key="8">
    <source>
        <dbReference type="Proteomes" id="UP001302949"/>
    </source>
</evidence>
<proteinExistence type="inferred from homology"/>
<dbReference type="InterPro" id="IPR013325">
    <property type="entry name" value="RNA_pol_sigma_r2"/>
</dbReference>
<evidence type="ECO:0000256" key="2">
    <source>
        <dbReference type="ARBA" id="ARBA00023015"/>
    </source>
</evidence>
<feature type="domain" description="RNA polymerase sigma-70 region 2" evidence="5">
    <location>
        <begin position="30"/>
        <end position="95"/>
    </location>
</feature>
<evidence type="ECO:0000256" key="1">
    <source>
        <dbReference type="ARBA" id="ARBA00010641"/>
    </source>
</evidence>
<dbReference type="RefSeq" id="WP_323297777.1">
    <property type="nucleotide sequence ID" value="NZ_JAYFUM010000019.1"/>
</dbReference>
<reference evidence="7 8" key="1">
    <citation type="submission" date="2023-12" db="EMBL/GenBank/DDBJ databases">
        <title>Novel species of the genus Arcicella isolated from rivers.</title>
        <authorList>
            <person name="Lu H."/>
        </authorList>
    </citation>
    <scope>NUCLEOTIDE SEQUENCE [LARGE SCALE GENOMIC DNA]</scope>
    <source>
        <strain evidence="7 8">KCTC 23307</strain>
    </source>
</reference>
<sequence length="185" mass="21547">MQHTEIMPDKLSSYIEQFQKGNPLVFEKIYQAMSPKMFGVCLRYAADKEQAKDILQESFIKVYHQLKNFRHEGSFEGWVKKIVVNTALEYFRSKAKWKIETIEDNDEVYEIESEDDIVGYLSKQEILLMIQELPPSYRLVFNLYVFEGLKHKEIAEQLGIGEGTSKSNLADARRILQKKLSGVTK</sequence>
<dbReference type="InterPro" id="IPR007627">
    <property type="entry name" value="RNA_pol_sigma70_r2"/>
</dbReference>
<protein>
    <submittedName>
        <fullName evidence="7">Sigma-70 family RNA polymerase sigma factor</fullName>
    </submittedName>
</protein>
<accession>A0ABU5QCQ0</accession>
<dbReference type="Proteomes" id="UP001302949">
    <property type="component" value="Unassembled WGS sequence"/>
</dbReference>
<dbReference type="Gene3D" id="1.10.10.10">
    <property type="entry name" value="Winged helix-like DNA-binding domain superfamily/Winged helix DNA-binding domain"/>
    <property type="match status" value="1"/>
</dbReference>
<dbReference type="Pfam" id="PF08281">
    <property type="entry name" value="Sigma70_r4_2"/>
    <property type="match status" value="1"/>
</dbReference>
<dbReference type="NCBIfam" id="TIGR02937">
    <property type="entry name" value="sigma70-ECF"/>
    <property type="match status" value="1"/>
</dbReference>
<dbReference type="InterPro" id="IPR036388">
    <property type="entry name" value="WH-like_DNA-bd_sf"/>
</dbReference>
<dbReference type="InterPro" id="IPR013249">
    <property type="entry name" value="RNA_pol_sigma70_r4_t2"/>
</dbReference>
<evidence type="ECO:0000313" key="7">
    <source>
        <dbReference type="EMBL" id="MEA5140624.1"/>
    </source>
</evidence>
<feature type="domain" description="RNA polymerase sigma factor 70 region 4 type 2" evidence="6">
    <location>
        <begin position="124"/>
        <end position="174"/>
    </location>
</feature>
<dbReference type="InterPro" id="IPR014284">
    <property type="entry name" value="RNA_pol_sigma-70_dom"/>
</dbReference>
<dbReference type="InterPro" id="IPR039425">
    <property type="entry name" value="RNA_pol_sigma-70-like"/>
</dbReference>
<dbReference type="Pfam" id="PF04542">
    <property type="entry name" value="Sigma70_r2"/>
    <property type="match status" value="1"/>
</dbReference>
<dbReference type="Gene3D" id="1.10.1740.10">
    <property type="match status" value="1"/>
</dbReference>
<evidence type="ECO:0000259" key="6">
    <source>
        <dbReference type="Pfam" id="PF08281"/>
    </source>
</evidence>
<evidence type="ECO:0000259" key="5">
    <source>
        <dbReference type="Pfam" id="PF04542"/>
    </source>
</evidence>
<dbReference type="EMBL" id="JAYFUM010000019">
    <property type="protein sequence ID" value="MEA5140624.1"/>
    <property type="molecule type" value="Genomic_DNA"/>
</dbReference>
<comment type="caution">
    <text evidence="7">The sequence shown here is derived from an EMBL/GenBank/DDBJ whole genome shotgun (WGS) entry which is preliminary data.</text>
</comment>